<keyword evidence="2" id="KW-1185">Reference proteome</keyword>
<sequence length="166" mass="19184">MFNKANELFEVKHFRVTGKKTTFYKKVSSRIVGKTKYHFESVNLFVHGQILQALVAQIVEHKFLIIDEQRRLAVLGIGRELQVRPLSSTFHKSQSRCQLGSMICGLEKVFLCGSRQSGRLNDRSSEFNCFKSKMVSCLSSWVMGNSICIILWRRYTKLGPKARFTW</sequence>
<protein>
    <submittedName>
        <fullName evidence="1">Uncharacterized protein</fullName>
    </submittedName>
</protein>
<accession>A0A3M7QDG7</accession>
<evidence type="ECO:0000313" key="1">
    <source>
        <dbReference type="EMBL" id="RNA09329.1"/>
    </source>
</evidence>
<name>A0A3M7QDG7_BRAPC</name>
<gene>
    <name evidence="1" type="ORF">BpHYR1_009020</name>
</gene>
<reference evidence="1 2" key="1">
    <citation type="journal article" date="2018" name="Sci. Rep.">
        <title>Genomic signatures of local adaptation to the degree of environmental predictability in rotifers.</title>
        <authorList>
            <person name="Franch-Gras L."/>
            <person name="Hahn C."/>
            <person name="Garcia-Roger E.M."/>
            <person name="Carmona M.J."/>
            <person name="Serra M."/>
            <person name="Gomez A."/>
        </authorList>
    </citation>
    <scope>NUCLEOTIDE SEQUENCE [LARGE SCALE GENOMIC DNA]</scope>
    <source>
        <strain evidence="1">HYR1</strain>
    </source>
</reference>
<dbReference type="Proteomes" id="UP000276133">
    <property type="component" value="Unassembled WGS sequence"/>
</dbReference>
<comment type="caution">
    <text evidence="1">The sequence shown here is derived from an EMBL/GenBank/DDBJ whole genome shotgun (WGS) entry which is preliminary data.</text>
</comment>
<dbReference type="EMBL" id="REGN01006482">
    <property type="protein sequence ID" value="RNA09329.1"/>
    <property type="molecule type" value="Genomic_DNA"/>
</dbReference>
<organism evidence="1 2">
    <name type="scientific">Brachionus plicatilis</name>
    <name type="common">Marine rotifer</name>
    <name type="synonym">Brachionus muelleri</name>
    <dbReference type="NCBI Taxonomy" id="10195"/>
    <lineage>
        <taxon>Eukaryota</taxon>
        <taxon>Metazoa</taxon>
        <taxon>Spiralia</taxon>
        <taxon>Gnathifera</taxon>
        <taxon>Rotifera</taxon>
        <taxon>Eurotatoria</taxon>
        <taxon>Monogononta</taxon>
        <taxon>Pseudotrocha</taxon>
        <taxon>Ploima</taxon>
        <taxon>Brachionidae</taxon>
        <taxon>Brachionus</taxon>
    </lineage>
</organism>
<evidence type="ECO:0000313" key="2">
    <source>
        <dbReference type="Proteomes" id="UP000276133"/>
    </source>
</evidence>
<dbReference type="AlphaFoldDB" id="A0A3M7QDG7"/>
<proteinExistence type="predicted"/>